<evidence type="ECO:0008006" key="3">
    <source>
        <dbReference type="Google" id="ProtNLM"/>
    </source>
</evidence>
<name>A0ABP7G3S5_9MICO</name>
<proteinExistence type="predicted"/>
<evidence type="ECO:0000313" key="1">
    <source>
        <dbReference type="EMBL" id="GAA3754378.1"/>
    </source>
</evidence>
<accession>A0ABP7G3S5</accession>
<organism evidence="1 2">
    <name type="scientific">Microbacterium kribbense</name>
    <dbReference type="NCBI Taxonomy" id="433645"/>
    <lineage>
        <taxon>Bacteria</taxon>
        <taxon>Bacillati</taxon>
        <taxon>Actinomycetota</taxon>
        <taxon>Actinomycetes</taxon>
        <taxon>Micrococcales</taxon>
        <taxon>Microbacteriaceae</taxon>
        <taxon>Microbacterium</taxon>
    </lineage>
</organism>
<evidence type="ECO:0000313" key="2">
    <source>
        <dbReference type="Proteomes" id="UP001500540"/>
    </source>
</evidence>
<gene>
    <name evidence="1" type="ORF">GCM10022240_04190</name>
</gene>
<dbReference type="EMBL" id="BAABAF010000001">
    <property type="protein sequence ID" value="GAA3754378.1"/>
    <property type="molecule type" value="Genomic_DNA"/>
</dbReference>
<sequence>MRDDKPRFPALVTIVREGLGLDRDTFKAIDDALASEWESIGMRALKLHDLADVALVIRELRYAGNGTYLSPSERVRRVWDAHTKHFRTLQRRYVAQLQADVDVLARDLGSTVHRATLWLANARGKLARWASEGALYAGARQLKLVPTGHDSPWIAGEAIGSEEVKIKDVKRTPGVHPTWRSVLAIPIFAGDGSHPDFAAGVLTFGLSKTSSTLLARQDEWHQAASALSAAWGTRISEVAFST</sequence>
<protein>
    <recommendedName>
        <fullName evidence="3">GAF domain-containing protein</fullName>
    </recommendedName>
</protein>
<dbReference type="Proteomes" id="UP001500540">
    <property type="component" value="Unassembled WGS sequence"/>
</dbReference>
<keyword evidence="2" id="KW-1185">Reference proteome</keyword>
<comment type="caution">
    <text evidence="1">The sequence shown here is derived from an EMBL/GenBank/DDBJ whole genome shotgun (WGS) entry which is preliminary data.</text>
</comment>
<reference evidence="2" key="1">
    <citation type="journal article" date="2019" name="Int. J. Syst. Evol. Microbiol.">
        <title>The Global Catalogue of Microorganisms (GCM) 10K type strain sequencing project: providing services to taxonomists for standard genome sequencing and annotation.</title>
        <authorList>
            <consortium name="The Broad Institute Genomics Platform"/>
            <consortium name="The Broad Institute Genome Sequencing Center for Infectious Disease"/>
            <person name="Wu L."/>
            <person name="Ma J."/>
        </authorList>
    </citation>
    <scope>NUCLEOTIDE SEQUENCE [LARGE SCALE GENOMIC DNA]</scope>
    <source>
        <strain evidence="2">JCM 16950</strain>
    </source>
</reference>